<protein>
    <submittedName>
        <fullName evidence="3">Ribonuclease HI</fullName>
    </submittedName>
</protein>
<keyword evidence="1" id="KW-0472">Membrane</keyword>
<feature type="transmembrane region" description="Helical" evidence="1">
    <location>
        <begin position="304"/>
        <end position="327"/>
    </location>
</feature>
<feature type="transmembrane region" description="Helical" evidence="1">
    <location>
        <begin position="118"/>
        <end position="136"/>
    </location>
</feature>
<feature type="transmembrane region" description="Helical" evidence="1">
    <location>
        <begin position="267"/>
        <end position="283"/>
    </location>
</feature>
<name>A0A918V7C4_9FLAO</name>
<accession>A0A918V7C4</accession>
<dbReference type="AlphaFoldDB" id="A0A918V7C4"/>
<keyword evidence="1" id="KW-1133">Transmembrane helix</keyword>
<dbReference type="PANTHER" id="PTHR40407">
    <property type="entry name" value="MEMBRANE PROTEIN-LIKE PROTEIN"/>
    <property type="match status" value="1"/>
</dbReference>
<dbReference type="InterPro" id="IPR012429">
    <property type="entry name" value="HGSNAT_cat"/>
</dbReference>
<dbReference type="PANTHER" id="PTHR40407:SF1">
    <property type="entry name" value="HEPARAN-ALPHA-GLUCOSAMINIDE N-ACETYLTRANSFERASE CATALYTIC DOMAIN-CONTAINING PROTEIN"/>
    <property type="match status" value="1"/>
</dbReference>
<gene>
    <name evidence="3" type="ORF">GCM10007028_12620</name>
</gene>
<keyword evidence="1" id="KW-0812">Transmembrane</keyword>
<reference evidence="3" key="1">
    <citation type="journal article" date="2014" name="Int. J. Syst. Evol. Microbiol.">
        <title>Complete genome sequence of Corynebacterium casei LMG S-19264T (=DSM 44701T), isolated from a smear-ripened cheese.</title>
        <authorList>
            <consortium name="US DOE Joint Genome Institute (JGI-PGF)"/>
            <person name="Walter F."/>
            <person name="Albersmeier A."/>
            <person name="Kalinowski J."/>
            <person name="Ruckert C."/>
        </authorList>
    </citation>
    <scope>NUCLEOTIDE SEQUENCE</scope>
    <source>
        <strain evidence="3">KCTC 12710</strain>
    </source>
</reference>
<sequence>MTKSTRVQSIDILKGVVMVLMALDHTRDYFHYDSFLFSPEDPEQSSLPIFFTRWITHFCAPAFSLLAGMSAYMVSKRKTKIQLSQFLVKRGLWLVFIELTIVNFAWYFDITFSSPGLFVIWALGVSMIALAGLIYLPRNYILVFSCVLIFGHNLLDTVHYDGSIFWAILHEYHSFDLGNGYDFESAYPLIPWVAVMSFGYYLGAFYNTSFDAQKRKRIFNILGTSAIALFIILRFTNIYGNLVPWTTYDSISKDLISFFNPAKYPPSLTYLLMTLGVTFIFLANTEKLKGRLTEFFKTFGRVPFFYYIIHIYLIHVLALIYAELSGFGWEVMILKNWMTETPALKGYGLNLGLVYLVWISIIIILYPICKKFDQYKQNNKDKWWLSYL</sequence>
<evidence type="ECO:0000256" key="1">
    <source>
        <dbReference type="SAM" id="Phobius"/>
    </source>
</evidence>
<feature type="domain" description="Heparan-alpha-glucosaminide N-acetyltransferase catalytic" evidence="2">
    <location>
        <begin position="6"/>
        <end position="211"/>
    </location>
</feature>
<reference evidence="3" key="2">
    <citation type="submission" date="2020-09" db="EMBL/GenBank/DDBJ databases">
        <authorList>
            <person name="Sun Q."/>
            <person name="Kim S."/>
        </authorList>
    </citation>
    <scope>NUCLEOTIDE SEQUENCE</scope>
    <source>
        <strain evidence="3">KCTC 12710</strain>
    </source>
</reference>
<feature type="transmembrane region" description="Helical" evidence="1">
    <location>
        <begin position="347"/>
        <end position="369"/>
    </location>
</feature>
<feature type="transmembrane region" description="Helical" evidence="1">
    <location>
        <begin position="143"/>
        <end position="169"/>
    </location>
</feature>
<feature type="transmembrane region" description="Helical" evidence="1">
    <location>
        <begin position="218"/>
        <end position="239"/>
    </location>
</feature>
<dbReference type="RefSeq" id="WP_189359951.1">
    <property type="nucleotide sequence ID" value="NZ_BMWZ01000003.1"/>
</dbReference>
<dbReference type="Pfam" id="PF07786">
    <property type="entry name" value="HGSNAT_cat"/>
    <property type="match status" value="1"/>
</dbReference>
<dbReference type="EMBL" id="BMWZ01000003">
    <property type="protein sequence ID" value="GGZ76871.1"/>
    <property type="molecule type" value="Genomic_DNA"/>
</dbReference>
<evidence type="ECO:0000313" key="3">
    <source>
        <dbReference type="EMBL" id="GGZ76871.1"/>
    </source>
</evidence>
<proteinExistence type="predicted"/>
<comment type="caution">
    <text evidence="3">The sequence shown here is derived from an EMBL/GenBank/DDBJ whole genome shotgun (WGS) entry which is preliminary data.</text>
</comment>
<organism evidence="3 4">
    <name type="scientific">Algibacter mikhailovii</name>
    <dbReference type="NCBI Taxonomy" id="425498"/>
    <lineage>
        <taxon>Bacteria</taxon>
        <taxon>Pseudomonadati</taxon>
        <taxon>Bacteroidota</taxon>
        <taxon>Flavobacteriia</taxon>
        <taxon>Flavobacteriales</taxon>
        <taxon>Flavobacteriaceae</taxon>
        <taxon>Algibacter</taxon>
    </lineage>
</organism>
<feature type="transmembrane region" description="Helical" evidence="1">
    <location>
        <begin position="189"/>
        <end position="206"/>
    </location>
</feature>
<dbReference type="Proteomes" id="UP000636004">
    <property type="component" value="Unassembled WGS sequence"/>
</dbReference>
<evidence type="ECO:0000313" key="4">
    <source>
        <dbReference type="Proteomes" id="UP000636004"/>
    </source>
</evidence>
<feature type="transmembrane region" description="Helical" evidence="1">
    <location>
        <begin position="86"/>
        <end position="106"/>
    </location>
</feature>
<keyword evidence="4" id="KW-1185">Reference proteome</keyword>
<evidence type="ECO:0000259" key="2">
    <source>
        <dbReference type="Pfam" id="PF07786"/>
    </source>
</evidence>